<gene>
    <name evidence="1" type="ORF">D1B33_07550</name>
</gene>
<sequence>MEGDKLATLSRVDIQKIEKYWIDHEHNKRQLKFREWELIHPFSEADSNIGGGKSNRISNTTEQKALALSEDKLYQNLKQIVNVIEDLYQELDNDSKTIVDMRYWCKSDFYEWEDIADKLFMSRHKVLRKRNLLIDETAKRIGWV</sequence>
<evidence type="ECO:0000313" key="2">
    <source>
        <dbReference type="Proteomes" id="UP000265692"/>
    </source>
</evidence>
<dbReference type="EMBL" id="QWEI01000002">
    <property type="protein sequence ID" value="RHW38719.1"/>
    <property type="molecule type" value="Genomic_DNA"/>
</dbReference>
<dbReference type="AlphaFoldDB" id="A0A396SRA9"/>
<keyword evidence="2" id="KW-1185">Reference proteome</keyword>
<proteinExistence type="predicted"/>
<dbReference type="Proteomes" id="UP000265692">
    <property type="component" value="Unassembled WGS sequence"/>
</dbReference>
<accession>A0A396SRA9</accession>
<evidence type="ECO:0000313" key="1">
    <source>
        <dbReference type="EMBL" id="RHW38719.1"/>
    </source>
</evidence>
<comment type="caution">
    <text evidence="1">The sequence shown here is derived from an EMBL/GenBank/DDBJ whole genome shotgun (WGS) entry which is preliminary data.</text>
</comment>
<reference evidence="1 2" key="1">
    <citation type="submission" date="2018-08" db="EMBL/GenBank/DDBJ databases">
        <title>Lysinibacillus sp. YLB-03 draft genome sequence.</title>
        <authorList>
            <person name="Yu L."/>
        </authorList>
    </citation>
    <scope>NUCLEOTIDE SEQUENCE [LARGE SCALE GENOMIC DNA]</scope>
    <source>
        <strain evidence="1 2">YLB-03</strain>
    </source>
</reference>
<name>A0A396SRA9_9BACL</name>
<organism evidence="1 2">
    <name type="scientific">Ureibacillus yapensis</name>
    <dbReference type="NCBI Taxonomy" id="2304605"/>
    <lineage>
        <taxon>Bacteria</taxon>
        <taxon>Bacillati</taxon>
        <taxon>Bacillota</taxon>
        <taxon>Bacilli</taxon>
        <taxon>Bacillales</taxon>
        <taxon>Caryophanaceae</taxon>
        <taxon>Ureibacillus</taxon>
    </lineage>
</organism>
<protein>
    <submittedName>
        <fullName evidence="1">DUF722 domain-containing protein</fullName>
    </submittedName>
</protein>
<dbReference type="NCBIfam" id="TIGR01636">
    <property type="entry name" value="phage_rinA"/>
    <property type="match status" value="1"/>
</dbReference>
<dbReference type="InterPro" id="IPR006523">
    <property type="entry name" value="RinA"/>
</dbReference>